<dbReference type="Proteomes" id="UP001642540">
    <property type="component" value="Unassembled WGS sequence"/>
</dbReference>
<proteinExistence type="inferred from homology"/>
<dbReference type="EMBL" id="CAXLJM020000046">
    <property type="protein sequence ID" value="CAL8111449.1"/>
    <property type="molecule type" value="Genomic_DNA"/>
</dbReference>
<keyword evidence="3" id="KW-0012">Acyltransferase</keyword>
<dbReference type="InterPro" id="IPR023213">
    <property type="entry name" value="CAT-like_dom_sf"/>
</dbReference>
<organism evidence="5 6">
    <name type="scientific">Orchesella dallaii</name>
    <dbReference type="NCBI Taxonomy" id="48710"/>
    <lineage>
        <taxon>Eukaryota</taxon>
        <taxon>Metazoa</taxon>
        <taxon>Ecdysozoa</taxon>
        <taxon>Arthropoda</taxon>
        <taxon>Hexapoda</taxon>
        <taxon>Collembola</taxon>
        <taxon>Entomobryomorpha</taxon>
        <taxon>Entomobryoidea</taxon>
        <taxon>Orchesellidae</taxon>
        <taxon>Orchesellinae</taxon>
        <taxon>Orchesella</taxon>
    </lineage>
</organism>
<keyword evidence="6" id="KW-1185">Reference proteome</keyword>
<dbReference type="PANTHER" id="PTHR22589">
    <property type="entry name" value="CARNITINE O-ACYLTRANSFERASE"/>
    <property type="match status" value="1"/>
</dbReference>
<evidence type="ECO:0000313" key="5">
    <source>
        <dbReference type="EMBL" id="CAL8111449.1"/>
    </source>
</evidence>
<sequence length="669" mass="74283">MQFAQRSALSLGLKHLRRSFQSSSGGGGFPVAFQKQNVAKMQGIGNFSTATATSPQAATATFQQQKLPVPPLNDTLGKYLRTVKPLLSDADFAKTMDLVKEFGMNPNLGPKLQSLLENRAAQKDNWLAEWWLSAAYLGYRSPVIVHSSPGLIFPFADIKNKEEQLNYTARLIHAALQFKICIDKGVIKPEFMGKDPLDMSQYHRIMGVNRSPAVPEDVLSFHPKSRHIIVAYKNYFHKLEVLDAQGNIIDLPEILRQLHNVTVQCSGLNGVPFGVLTGEPRDSWANTYQRLQRDNVNKESIKAIEESLFLVCIDRPNRPVNVHKTRAVTALPDVEDLVHTEKLTATGLQMLHGNYTNSGNRWHDKTIQFVVGAEGEVGLTYEHSPADGPPIAAMMDFIVTYLKNNPNPVDLGTNTTPSVPPFQLAFNLKDKKITQAVAEAKDNVDAMTQDLDLSCFSFKPFGKEFIKSCKFSPDSFIQMAIQAAYYRVHKVPAPHYESASTRMYLHGRTETIRSCSNESLEFSRGVDNPGLSLFNKFQLMKKAIDSHKAYANEAVRGFGVDRHLMGLKKIAVENGIDVPALFTDPGYVQSTHFKLSTSQVASAYHGLMCYGPVVPDGYGCCYNPLQDEIIFGVSAFNSNTDTDSNNFKSSLQEILLDMQVIGHANISKL</sequence>
<reference evidence="5 6" key="1">
    <citation type="submission" date="2024-08" db="EMBL/GenBank/DDBJ databases">
        <authorList>
            <person name="Cucini C."/>
            <person name="Frati F."/>
        </authorList>
    </citation>
    <scope>NUCLEOTIDE SEQUENCE [LARGE SCALE GENOMIC DNA]</scope>
</reference>
<keyword evidence="2" id="KW-0808">Transferase</keyword>
<evidence type="ECO:0000256" key="1">
    <source>
        <dbReference type="ARBA" id="ARBA00005232"/>
    </source>
</evidence>
<gene>
    <name evidence="5" type="ORF">ODALV1_LOCUS15047</name>
</gene>
<dbReference type="InterPro" id="IPR042231">
    <property type="entry name" value="Cho/carn_acyl_trans_2"/>
</dbReference>
<dbReference type="Gene3D" id="3.30.559.70">
    <property type="entry name" value="Choline/Carnitine o-acyltransferase, domain 2"/>
    <property type="match status" value="1"/>
</dbReference>
<comment type="similarity">
    <text evidence="1">Belongs to the carnitine/choline acetyltransferase family.</text>
</comment>
<evidence type="ECO:0000256" key="2">
    <source>
        <dbReference type="ARBA" id="ARBA00022679"/>
    </source>
</evidence>
<evidence type="ECO:0000313" key="6">
    <source>
        <dbReference type="Proteomes" id="UP001642540"/>
    </source>
</evidence>
<evidence type="ECO:0000259" key="4">
    <source>
        <dbReference type="Pfam" id="PF00755"/>
    </source>
</evidence>
<dbReference type="Gene3D" id="3.30.559.10">
    <property type="entry name" value="Chloramphenicol acetyltransferase-like domain"/>
    <property type="match status" value="1"/>
</dbReference>
<comment type="caution">
    <text evidence="5">The sequence shown here is derived from an EMBL/GenBank/DDBJ whole genome shotgun (WGS) entry which is preliminary data.</text>
</comment>
<name>A0ABP1QY83_9HEXA</name>
<dbReference type="PANTHER" id="PTHR22589:SF103">
    <property type="entry name" value="CARNITINE O-ACETYL-TRANSFERASE, ISOFORM A-RELATED"/>
    <property type="match status" value="1"/>
</dbReference>
<dbReference type="InterPro" id="IPR039551">
    <property type="entry name" value="Cho/carn_acyl_trans"/>
</dbReference>
<accession>A0ABP1QY83</accession>
<feature type="domain" description="Choline/carnitine acyltransferase" evidence="4">
    <location>
        <begin position="67"/>
        <end position="653"/>
    </location>
</feature>
<evidence type="ECO:0000256" key="3">
    <source>
        <dbReference type="ARBA" id="ARBA00023315"/>
    </source>
</evidence>
<dbReference type="SUPFAM" id="SSF52777">
    <property type="entry name" value="CoA-dependent acyltransferases"/>
    <property type="match status" value="2"/>
</dbReference>
<dbReference type="InterPro" id="IPR000542">
    <property type="entry name" value="Carn_acyl_trans"/>
</dbReference>
<dbReference type="Pfam" id="PF00755">
    <property type="entry name" value="Carn_acyltransf"/>
    <property type="match status" value="1"/>
</dbReference>
<protein>
    <recommendedName>
        <fullName evidence="4">Choline/carnitine acyltransferase domain-containing protein</fullName>
    </recommendedName>
</protein>